<accession>X0SY65</accession>
<reference evidence="1" key="1">
    <citation type="journal article" date="2014" name="Front. Microbiol.">
        <title>High frequency of phylogenetically diverse reductive dehalogenase-homologous genes in deep subseafloor sedimentary metagenomes.</title>
        <authorList>
            <person name="Kawai M."/>
            <person name="Futagami T."/>
            <person name="Toyoda A."/>
            <person name="Takaki Y."/>
            <person name="Nishi S."/>
            <person name="Hori S."/>
            <person name="Arai W."/>
            <person name="Tsubouchi T."/>
            <person name="Morono Y."/>
            <person name="Uchiyama I."/>
            <person name="Ito T."/>
            <person name="Fujiyama A."/>
            <person name="Inagaki F."/>
            <person name="Takami H."/>
        </authorList>
    </citation>
    <scope>NUCLEOTIDE SEQUENCE</scope>
    <source>
        <strain evidence="1">Expedition CK06-06</strain>
    </source>
</reference>
<proteinExistence type="predicted"/>
<sequence>MNKHERVAREIVKETIGGGDDEPEIETVIRILRREYKEANGED</sequence>
<gene>
    <name evidence="1" type="ORF">S01H1_11630</name>
</gene>
<protein>
    <submittedName>
        <fullName evidence="1">Uncharacterized protein</fullName>
    </submittedName>
</protein>
<evidence type="ECO:0000313" key="1">
    <source>
        <dbReference type="EMBL" id="GAF80867.1"/>
    </source>
</evidence>
<name>X0SY65_9ZZZZ</name>
<dbReference type="AlphaFoldDB" id="X0SY65"/>
<organism evidence="1">
    <name type="scientific">marine sediment metagenome</name>
    <dbReference type="NCBI Taxonomy" id="412755"/>
    <lineage>
        <taxon>unclassified sequences</taxon>
        <taxon>metagenomes</taxon>
        <taxon>ecological metagenomes</taxon>
    </lineage>
</organism>
<comment type="caution">
    <text evidence="1">The sequence shown here is derived from an EMBL/GenBank/DDBJ whole genome shotgun (WGS) entry which is preliminary data.</text>
</comment>
<dbReference type="EMBL" id="BARS01005932">
    <property type="protein sequence ID" value="GAF80867.1"/>
    <property type="molecule type" value="Genomic_DNA"/>
</dbReference>